<dbReference type="InterPro" id="IPR002401">
    <property type="entry name" value="Cyt_P450_E_grp-I"/>
</dbReference>
<evidence type="ECO:0000256" key="7">
    <source>
        <dbReference type="ARBA" id="ARBA00023004"/>
    </source>
</evidence>
<dbReference type="InterPro" id="IPR001128">
    <property type="entry name" value="Cyt_P450"/>
</dbReference>
<comment type="cofactor">
    <cofactor evidence="1 9">
        <name>heme</name>
        <dbReference type="ChEBI" id="CHEBI:30413"/>
    </cofactor>
</comment>
<reference evidence="11 12" key="1">
    <citation type="submission" date="2014-04" db="EMBL/GenBank/DDBJ databases">
        <title>Evolutionary Origins and Diversification of the Mycorrhizal Mutualists.</title>
        <authorList>
            <consortium name="DOE Joint Genome Institute"/>
            <consortium name="Mycorrhizal Genomics Consortium"/>
            <person name="Kohler A."/>
            <person name="Kuo A."/>
            <person name="Nagy L.G."/>
            <person name="Floudas D."/>
            <person name="Copeland A."/>
            <person name="Barry K.W."/>
            <person name="Cichocki N."/>
            <person name="Veneault-Fourrey C."/>
            <person name="LaButti K."/>
            <person name="Lindquist E.A."/>
            <person name="Lipzen A."/>
            <person name="Lundell T."/>
            <person name="Morin E."/>
            <person name="Murat C."/>
            <person name="Riley R."/>
            <person name="Ohm R."/>
            <person name="Sun H."/>
            <person name="Tunlid A."/>
            <person name="Henrissat B."/>
            <person name="Grigoriev I.V."/>
            <person name="Hibbett D.S."/>
            <person name="Martin F."/>
        </authorList>
    </citation>
    <scope>NUCLEOTIDE SEQUENCE [LARGE SCALE GENOMIC DNA]</scope>
    <source>
        <strain evidence="11 12">MD-312</strain>
    </source>
</reference>
<dbReference type="Proteomes" id="UP000053820">
    <property type="component" value="Unassembled WGS sequence"/>
</dbReference>
<evidence type="ECO:0000256" key="2">
    <source>
        <dbReference type="ARBA" id="ARBA00005179"/>
    </source>
</evidence>
<dbReference type="PANTHER" id="PTHR46300:SF7">
    <property type="entry name" value="P450, PUTATIVE (EUROFUNG)-RELATED"/>
    <property type="match status" value="1"/>
</dbReference>
<dbReference type="GO" id="GO:0016705">
    <property type="term" value="F:oxidoreductase activity, acting on paired donors, with incorporation or reduction of molecular oxygen"/>
    <property type="evidence" value="ECO:0007669"/>
    <property type="project" value="InterPro"/>
</dbReference>
<accession>A0A0C9VB21</accession>
<keyword evidence="4 9" id="KW-0349">Heme</keyword>
<keyword evidence="8 10" id="KW-0503">Monooxygenase</keyword>
<dbReference type="CDD" id="cd11065">
    <property type="entry name" value="CYP64-like"/>
    <property type="match status" value="1"/>
</dbReference>
<evidence type="ECO:0000256" key="8">
    <source>
        <dbReference type="ARBA" id="ARBA00023033"/>
    </source>
</evidence>
<name>A0A0C9VB21_9AGAM</name>
<proteinExistence type="inferred from homology"/>
<dbReference type="Gene3D" id="1.10.630.10">
    <property type="entry name" value="Cytochrome P450"/>
    <property type="match status" value="1"/>
</dbReference>
<evidence type="ECO:0000313" key="12">
    <source>
        <dbReference type="Proteomes" id="UP000053820"/>
    </source>
</evidence>
<protein>
    <recommendedName>
        <fullName evidence="13">Cytochrome P450</fullName>
    </recommendedName>
</protein>
<dbReference type="InterPro" id="IPR017972">
    <property type="entry name" value="Cyt_P450_CS"/>
</dbReference>
<keyword evidence="7 9" id="KW-0408">Iron</keyword>
<dbReference type="PANTHER" id="PTHR46300">
    <property type="entry name" value="P450, PUTATIVE (EUROFUNG)-RELATED-RELATED"/>
    <property type="match status" value="1"/>
</dbReference>
<evidence type="ECO:0000256" key="5">
    <source>
        <dbReference type="ARBA" id="ARBA00022723"/>
    </source>
</evidence>
<evidence type="ECO:0000256" key="6">
    <source>
        <dbReference type="ARBA" id="ARBA00023002"/>
    </source>
</evidence>
<keyword evidence="5 9" id="KW-0479">Metal-binding</keyword>
<evidence type="ECO:0000256" key="10">
    <source>
        <dbReference type="RuleBase" id="RU000461"/>
    </source>
</evidence>
<evidence type="ECO:0000256" key="1">
    <source>
        <dbReference type="ARBA" id="ARBA00001971"/>
    </source>
</evidence>
<dbReference type="GO" id="GO:0005506">
    <property type="term" value="F:iron ion binding"/>
    <property type="evidence" value="ECO:0007669"/>
    <property type="project" value="InterPro"/>
</dbReference>
<evidence type="ECO:0000256" key="9">
    <source>
        <dbReference type="PIRSR" id="PIRSR602401-1"/>
    </source>
</evidence>
<comment type="pathway">
    <text evidence="2">Secondary metabolite biosynthesis.</text>
</comment>
<dbReference type="InterPro" id="IPR050364">
    <property type="entry name" value="Cytochrome_P450_fung"/>
</dbReference>
<dbReference type="PRINTS" id="PR00463">
    <property type="entry name" value="EP450I"/>
</dbReference>
<dbReference type="Pfam" id="PF00067">
    <property type="entry name" value="p450"/>
    <property type="match status" value="1"/>
</dbReference>
<evidence type="ECO:0008006" key="13">
    <source>
        <dbReference type="Google" id="ProtNLM"/>
    </source>
</evidence>
<keyword evidence="6 10" id="KW-0560">Oxidoreductase</keyword>
<dbReference type="SUPFAM" id="SSF48264">
    <property type="entry name" value="Cytochrome P450"/>
    <property type="match status" value="1"/>
</dbReference>
<organism evidence="11 12">
    <name type="scientific">Hydnomerulius pinastri MD-312</name>
    <dbReference type="NCBI Taxonomy" id="994086"/>
    <lineage>
        <taxon>Eukaryota</taxon>
        <taxon>Fungi</taxon>
        <taxon>Dikarya</taxon>
        <taxon>Basidiomycota</taxon>
        <taxon>Agaricomycotina</taxon>
        <taxon>Agaricomycetes</taxon>
        <taxon>Agaricomycetidae</taxon>
        <taxon>Boletales</taxon>
        <taxon>Boletales incertae sedis</taxon>
        <taxon>Leucogyrophana</taxon>
    </lineage>
</organism>
<evidence type="ECO:0000256" key="4">
    <source>
        <dbReference type="ARBA" id="ARBA00022617"/>
    </source>
</evidence>
<dbReference type="GO" id="GO:0004497">
    <property type="term" value="F:monooxygenase activity"/>
    <property type="evidence" value="ECO:0007669"/>
    <property type="project" value="UniProtKB-KW"/>
</dbReference>
<dbReference type="OrthoDB" id="2789670at2759"/>
<dbReference type="GO" id="GO:0020037">
    <property type="term" value="F:heme binding"/>
    <property type="evidence" value="ECO:0007669"/>
    <property type="project" value="InterPro"/>
</dbReference>
<evidence type="ECO:0000313" key="11">
    <source>
        <dbReference type="EMBL" id="KIJ62859.1"/>
    </source>
</evidence>
<feature type="non-terminal residue" evidence="11">
    <location>
        <position position="499"/>
    </location>
</feature>
<evidence type="ECO:0000256" key="3">
    <source>
        <dbReference type="ARBA" id="ARBA00010617"/>
    </source>
</evidence>
<dbReference type="EMBL" id="KN839853">
    <property type="protein sequence ID" value="KIJ62859.1"/>
    <property type="molecule type" value="Genomic_DNA"/>
</dbReference>
<keyword evidence="12" id="KW-1185">Reference proteome</keyword>
<sequence>PFPPGPPRLPIVGNLFGVKDLGRQWLTYADWSKKYGDLLYVEIFGQKMLILNSEKVAEELLDKRSQNYSDRPQVPMITLMGWGFNMGFLRYGPIWRKHRKVMHQALNPQAMIKYRHIQLNKVRQLVRNILQAPDEMEAHLKTQVLRHLTLVYGYEMEPRNDLCASIADRATEMLVNSIFPGAALVNAFPVFQYLPEWFPGAGFKKYAQQCRKLTRKLRDLPYEYVQKQMAEGIAPHSVVSEMLEHNEEEDVIKSVAGTMYGAAVETSSSALSAFVMAMIIFPSVQEKAQAEIDRITDGSGLPDFSDRESMVYMEATYREVLRWSQVGPLGIPHMTTNSDIYNGYFIPKGEPSHFITSMYANIESMTHNEEKYPDPMRFMPERYIGADGQLTDDLAQQQFGFGRRICVGKYLAEASVWIAMVSILAVFNIGKAKDEQGCDIDVIPEFTPGVIMSDYLVLGAHHHTDIHHDSHPKPYSFSITPRSPRAAGLAQHAESDGNM</sequence>
<dbReference type="PROSITE" id="PS00086">
    <property type="entry name" value="CYTOCHROME_P450"/>
    <property type="match status" value="1"/>
</dbReference>
<comment type="similarity">
    <text evidence="3 10">Belongs to the cytochrome P450 family.</text>
</comment>
<gene>
    <name evidence="11" type="ORF">HYDPIDRAFT_93702</name>
</gene>
<feature type="binding site" description="axial binding residue" evidence="9">
    <location>
        <position position="406"/>
    </location>
    <ligand>
        <name>heme</name>
        <dbReference type="ChEBI" id="CHEBI:30413"/>
    </ligand>
    <ligandPart>
        <name>Fe</name>
        <dbReference type="ChEBI" id="CHEBI:18248"/>
    </ligandPart>
</feature>
<dbReference type="AlphaFoldDB" id="A0A0C9VB21"/>
<dbReference type="InterPro" id="IPR036396">
    <property type="entry name" value="Cyt_P450_sf"/>
</dbReference>
<dbReference type="HOGENOM" id="CLU_001570_2_3_1"/>